<evidence type="ECO:0000256" key="1">
    <source>
        <dbReference type="SAM" id="MobiDB-lite"/>
    </source>
</evidence>
<feature type="region of interest" description="Disordered" evidence="1">
    <location>
        <begin position="83"/>
        <end position="109"/>
    </location>
</feature>
<dbReference type="EMBL" id="VSRR010000541">
    <property type="protein sequence ID" value="MPC16826.1"/>
    <property type="molecule type" value="Genomic_DNA"/>
</dbReference>
<comment type="caution">
    <text evidence="2">The sequence shown here is derived from an EMBL/GenBank/DDBJ whole genome shotgun (WGS) entry which is preliminary data.</text>
</comment>
<proteinExistence type="predicted"/>
<organism evidence="2 3">
    <name type="scientific">Portunus trituberculatus</name>
    <name type="common">Swimming crab</name>
    <name type="synonym">Neptunus trituberculatus</name>
    <dbReference type="NCBI Taxonomy" id="210409"/>
    <lineage>
        <taxon>Eukaryota</taxon>
        <taxon>Metazoa</taxon>
        <taxon>Ecdysozoa</taxon>
        <taxon>Arthropoda</taxon>
        <taxon>Crustacea</taxon>
        <taxon>Multicrustacea</taxon>
        <taxon>Malacostraca</taxon>
        <taxon>Eumalacostraca</taxon>
        <taxon>Eucarida</taxon>
        <taxon>Decapoda</taxon>
        <taxon>Pleocyemata</taxon>
        <taxon>Brachyura</taxon>
        <taxon>Eubrachyura</taxon>
        <taxon>Portunoidea</taxon>
        <taxon>Portunidae</taxon>
        <taxon>Portuninae</taxon>
        <taxon>Portunus</taxon>
    </lineage>
</organism>
<dbReference type="AlphaFoldDB" id="A0A5B7D6L6"/>
<name>A0A5B7D6L6_PORTR</name>
<accession>A0A5B7D6L6</accession>
<keyword evidence="3" id="KW-1185">Reference proteome</keyword>
<gene>
    <name evidence="2" type="ORF">E2C01_009663</name>
</gene>
<reference evidence="2 3" key="1">
    <citation type="submission" date="2019-05" db="EMBL/GenBank/DDBJ databases">
        <title>Another draft genome of Portunus trituberculatus and its Hox gene families provides insights of decapod evolution.</title>
        <authorList>
            <person name="Jeong J.-H."/>
            <person name="Song I."/>
            <person name="Kim S."/>
            <person name="Choi T."/>
            <person name="Kim D."/>
            <person name="Ryu S."/>
            <person name="Kim W."/>
        </authorList>
    </citation>
    <scope>NUCLEOTIDE SEQUENCE [LARGE SCALE GENOMIC DNA]</scope>
    <source>
        <tissue evidence="2">Muscle</tissue>
    </source>
</reference>
<evidence type="ECO:0000313" key="2">
    <source>
        <dbReference type="EMBL" id="MPC16826.1"/>
    </source>
</evidence>
<evidence type="ECO:0000313" key="3">
    <source>
        <dbReference type="Proteomes" id="UP000324222"/>
    </source>
</evidence>
<sequence>MGVKCKSGVMCRGRANHRYTEVLSAPPVPSWRHTFTLALLPGQGRTALYLIPKTVCEPLVRPPPRRSLHVVVGWRLKMCSDNPGGRRSTVVPSSGSRKVAPPTAGLFWR</sequence>
<protein>
    <submittedName>
        <fullName evidence="2">Uncharacterized protein</fullName>
    </submittedName>
</protein>
<dbReference type="Proteomes" id="UP000324222">
    <property type="component" value="Unassembled WGS sequence"/>
</dbReference>